<dbReference type="OrthoDB" id="9815825at2"/>
<dbReference type="SUPFAM" id="SSF51735">
    <property type="entry name" value="NAD(P)-binding Rossmann-fold domains"/>
    <property type="match status" value="1"/>
</dbReference>
<dbReference type="Gene3D" id="3.40.50.720">
    <property type="entry name" value="NAD(P)-binding Rossmann-like Domain"/>
    <property type="match status" value="1"/>
</dbReference>
<dbReference type="Pfam" id="PF21378">
    <property type="entry name" value="YceM-like_C"/>
    <property type="match status" value="1"/>
</dbReference>
<name>A0A4Z0GSR5_9BACL</name>
<keyword evidence="4" id="KW-1185">Reference proteome</keyword>
<dbReference type="InterPro" id="IPR000683">
    <property type="entry name" value="Gfo/Idh/MocA-like_OxRdtase_N"/>
</dbReference>
<dbReference type="EMBL" id="SRJD01000001">
    <property type="protein sequence ID" value="TGB00403.1"/>
    <property type="molecule type" value="Genomic_DNA"/>
</dbReference>
<dbReference type="SUPFAM" id="SSF55347">
    <property type="entry name" value="Glyceraldehyde-3-phosphate dehydrogenase-like, C-terminal domain"/>
    <property type="match status" value="1"/>
</dbReference>
<dbReference type="AlphaFoldDB" id="A0A4Z0GSR5"/>
<comment type="caution">
    <text evidence="3">The sequence shown here is derived from an EMBL/GenBank/DDBJ whole genome shotgun (WGS) entry which is preliminary data.</text>
</comment>
<evidence type="ECO:0000313" key="3">
    <source>
        <dbReference type="EMBL" id="TGB00403.1"/>
    </source>
</evidence>
<protein>
    <submittedName>
        <fullName evidence="3">Gfo/Idh/MocA family oxidoreductase</fullName>
    </submittedName>
</protein>
<dbReference type="InterPro" id="IPR048477">
    <property type="entry name" value="YceM-like_C"/>
</dbReference>
<dbReference type="PANTHER" id="PTHR43708">
    <property type="entry name" value="CONSERVED EXPRESSED OXIDOREDUCTASE (EUROFUNG)"/>
    <property type="match status" value="1"/>
</dbReference>
<dbReference type="InterPro" id="IPR051317">
    <property type="entry name" value="Gfo/Idh/MocA_oxidoreduct"/>
</dbReference>
<feature type="domain" description="Gfo/Idh/MocA-like oxidoreductase N-terminal" evidence="1">
    <location>
        <begin position="5"/>
        <end position="123"/>
    </location>
</feature>
<dbReference type="Proteomes" id="UP000298347">
    <property type="component" value="Unassembled WGS sequence"/>
</dbReference>
<dbReference type="PANTHER" id="PTHR43708:SF4">
    <property type="entry name" value="OXIDOREDUCTASE YCEM-RELATED"/>
    <property type="match status" value="1"/>
</dbReference>
<evidence type="ECO:0000313" key="4">
    <source>
        <dbReference type="Proteomes" id="UP000298347"/>
    </source>
</evidence>
<sequence length="313" mass="35292">MMNLMKIGIIGIGSIAEKAYLPVYAGLSGAELHFCTRNEQKLRKISDKYRWTHLYQSVDRLIESGIDAAFVHAATSAHPAIISKLLNEGISVYTDKPIADHYETVKKLTELAEKQRVLLMTGFNRRFAPLNRAVFEAPGKSMIIYQKNRVNDPADIRKFVYDDYIHVVDTARYLLNEPVEAINVFAKKNAEDLYTNLNVVLHAGSKLAVTFMSRVSGGNEEILQAMSPESEYRVRNLAEFEQIKGNVRIQKPFGDWTTTLYKRGFVQIVEAFLDSVKHHKEEPISKADALETHRICEKIVQAAANQSNAGSFA</sequence>
<reference evidence="3 4" key="1">
    <citation type="journal article" date="2015" name="Int. J. Syst. Evol. Microbiol.">
        <title>Sporolactobacillus shoreae sp. nov. and Sporolactobacillus spathodeae sp. nov., two spore-forming lactic acid bacteria isolated from tree barks in Thailand.</title>
        <authorList>
            <person name="Thamacharoensuk T."/>
            <person name="Kitahara M."/>
            <person name="Ohkuma M."/>
            <person name="Thongchul N."/>
            <person name="Tanasupawat S."/>
        </authorList>
    </citation>
    <scope>NUCLEOTIDE SEQUENCE [LARGE SCALE GENOMIC DNA]</scope>
    <source>
        <strain evidence="3 4">BK92</strain>
    </source>
</reference>
<dbReference type="GO" id="GO:0000166">
    <property type="term" value="F:nucleotide binding"/>
    <property type="evidence" value="ECO:0007669"/>
    <property type="project" value="InterPro"/>
</dbReference>
<accession>A0A4Z0GSR5</accession>
<evidence type="ECO:0000259" key="2">
    <source>
        <dbReference type="Pfam" id="PF21378"/>
    </source>
</evidence>
<evidence type="ECO:0000259" key="1">
    <source>
        <dbReference type="Pfam" id="PF01408"/>
    </source>
</evidence>
<dbReference type="InterPro" id="IPR036291">
    <property type="entry name" value="NAD(P)-bd_dom_sf"/>
</dbReference>
<proteinExistence type="predicted"/>
<feature type="domain" description="YceM-like C-terminal" evidence="2">
    <location>
        <begin position="143"/>
        <end position="242"/>
    </location>
</feature>
<dbReference type="Pfam" id="PF01408">
    <property type="entry name" value="GFO_IDH_MocA"/>
    <property type="match status" value="1"/>
</dbReference>
<organism evidence="3 4">
    <name type="scientific">Sporolactobacillus shoreae</name>
    <dbReference type="NCBI Taxonomy" id="1465501"/>
    <lineage>
        <taxon>Bacteria</taxon>
        <taxon>Bacillati</taxon>
        <taxon>Bacillota</taxon>
        <taxon>Bacilli</taxon>
        <taxon>Bacillales</taxon>
        <taxon>Sporolactobacillaceae</taxon>
        <taxon>Sporolactobacillus</taxon>
    </lineage>
</organism>
<gene>
    <name evidence="3" type="ORF">E4665_01625</name>
</gene>
<dbReference type="Gene3D" id="3.30.360.10">
    <property type="entry name" value="Dihydrodipicolinate Reductase, domain 2"/>
    <property type="match status" value="1"/>
</dbReference>